<dbReference type="PANTHER" id="PTHR46743:SF2">
    <property type="entry name" value="TEICHOIC ACIDS EXPORT ATP-BINDING PROTEIN TAGH"/>
    <property type="match status" value="1"/>
</dbReference>
<evidence type="ECO:0000259" key="5">
    <source>
        <dbReference type="PROSITE" id="PS50893"/>
    </source>
</evidence>
<dbReference type="EMBL" id="FPBP01000002">
    <property type="protein sequence ID" value="SFU43394.1"/>
    <property type="molecule type" value="Genomic_DNA"/>
</dbReference>
<evidence type="ECO:0000256" key="3">
    <source>
        <dbReference type="ARBA" id="ARBA00022741"/>
    </source>
</evidence>
<feature type="domain" description="ABC transporter" evidence="5">
    <location>
        <begin position="23"/>
        <end position="223"/>
    </location>
</feature>
<dbReference type="RefSeq" id="WP_245784149.1">
    <property type="nucleotide sequence ID" value="NZ_FPBP01000002.1"/>
</dbReference>
<proteinExistence type="inferred from homology"/>
<evidence type="ECO:0000256" key="4">
    <source>
        <dbReference type="ARBA" id="ARBA00022840"/>
    </source>
</evidence>
<sequence length="223" mass="24572">MMGIAEEIKEADTAEEKGVIISLRNVGVRYKRRGGLFRKPEYFQALEGISFDIHRGETLGIVGRNGAGKSTLLKVIAGIIQPDSGVIVNYGVTASLLTLQAGFDSELPGTDNAIISGMLMGYTRKQVEARMEDIAEFSELGDFIYEPVKTYSSGMRARLGFTVAMYMTPDVLLLDEVLSVGDKQFKKKAEVEMMKKLHSEQSVLLVSHSEGQVNRVCDRSIEI</sequence>
<dbReference type="Gene3D" id="3.40.50.300">
    <property type="entry name" value="P-loop containing nucleotide triphosphate hydrolases"/>
    <property type="match status" value="1"/>
</dbReference>
<dbReference type="PANTHER" id="PTHR46743">
    <property type="entry name" value="TEICHOIC ACIDS EXPORT ATP-BINDING PROTEIN TAGH"/>
    <property type="match status" value="1"/>
</dbReference>
<evidence type="ECO:0000256" key="1">
    <source>
        <dbReference type="ARBA" id="ARBA00005417"/>
    </source>
</evidence>
<dbReference type="GO" id="GO:0140359">
    <property type="term" value="F:ABC-type transporter activity"/>
    <property type="evidence" value="ECO:0007669"/>
    <property type="project" value="InterPro"/>
</dbReference>
<organism evidence="6 7">
    <name type="scientific">Halomonas korlensis</name>
    <dbReference type="NCBI Taxonomy" id="463301"/>
    <lineage>
        <taxon>Bacteria</taxon>
        <taxon>Pseudomonadati</taxon>
        <taxon>Pseudomonadota</taxon>
        <taxon>Gammaproteobacteria</taxon>
        <taxon>Oceanospirillales</taxon>
        <taxon>Halomonadaceae</taxon>
        <taxon>Halomonas</taxon>
    </lineage>
</organism>
<keyword evidence="3" id="KW-0547">Nucleotide-binding</keyword>
<dbReference type="GO" id="GO:0016020">
    <property type="term" value="C:membrane"/>
    <property type="evidence" value="ECO:0007669"/>
    <property type="project" value="InterPro"/>
</dbReference>
<protein>
    <submittedName>
        <fullName evidence="6">Lipopolysaccharide transport system ATP-binding protein</fullName>
    </submittedName>
</protein>
<dbReference type="SMART" id="SM00382">
    <property type="entry name" value="AAA"/>
    <property type="match status" value="1"/>
</dbReference>
<name>A0A1I7G4L8_9GAMM</name>
<gene>
    <name evidence="6" type="ORF">SAMN04487955_102247</name>
</gene>
<dbReference type="Pfam" id="PF00005">
    <property type="entry name" value="ABC_tran"/>
    <property type="match status" value="1"/>
</dbReference>
<dbReference type="InterPro" id="IPR027417">
    <property type="entry name" value="P-loop_NTPase"/>
</dbReference>
<dbReference type="GO" id="GO:0005524">
    <property type="term" value="F:ATP binding"/>
    <property type="evidence" value="ECO:0007669"/>
    <property type="project" value="UniProtKB-KW"/>
</dbReference>
<evidence type="ECO:0000313" key="6">
    <source>
        <dbReference type="EMBL" id="SFU43394.1"/>
    </source>
</evidence>
<keyword evidence="2" id="KW-0813">Transport</keyword>
<keyword evidence="7" id="KW-1185">Reference proteome</keyword>
<dbReference type="InterPro" id="IPR050683">
    <property type="entry name" value="Bact_Polysacc_Export_ATP-bd"/>
</dbReference>
<accession>A0A1I7G4L8</accession>
<dbReference type="Proteomes" id="UP000198693">
    <property type="component" value="Unassembled WGS sequence"/>
</dbReference>
<evidence type="ECO:0000256" key="2">
    <source>
        <dbReference type="ARBA" id="ARBA00022448"/>
    </source>
</evidence>
<comment type="similarity">
    <text evidence="1">Belongs to the ABC transporter superfamily.</text>
</comment>
<dbReference type="PROSITE" id="PS50893">
    <property type="entry name" value="ABC_TRANSPORTER_2"/>
    <property type="match status" value="1"/>
</dbReference>
<dbReference type="InterPro" id="IPR003439">
    <property type="entry name" value="ABC_transporter-like_ATP-bd"/>
</dbReference>
<dbReference type="AlphaFoldDB" id="A0A1I7G4L8"/>
<keyword evidence="4 6" id="KW-0067">ATP-binding</keyword>
<dbReference type="SUPFAM" id="SSF52540">
    <property type="entry name" value="P-loop containing nucleoside triphosphate hydrolases"/>
    <property type="match status" value="1"/>
</dbReference>
<dbReference type="CDD" id="cd03220">
    <property type="entry name" value="ABC_KpsT_Wzt"/>
    <property type="match status" value="1"/>
</dbReference>
<dbReference type="InterPro" id="IPR015860">
    <property type="entry name" value="ABC_transpr_TagH-like"/>
</dbReference>
<dbReference type="InterPro" id="IPR003593">
    <property type="entry name" value="AAA+_ATPase"/>
</dbReference>
<evidence type="ECO:0000313" key="7">
    <source>
        <dbReference type="Proteomes" id="UP000198693"/>
    </source>
</evidence>
<reference evidence="7" key="1">
    <citation type="submission" date="2016-10" db="EMBL/GenBank/DDBJ databases">
        <authorList>
            <person name="Varghese N."/>
            <person name="Submissions S."/>
        </authorList>
    </citation>
    <scope>NUCLEOTIDE SEQUENCE [LARGE SCALE GENOMIC DNA]</scope>
    <source>
        <strain evidence="7">CGMCC 1.6981</strain>
    </source>
</reference>
<dbReference type="GO" id="GO:0016887">
    <property type="term" value="F:ATP hydrolysis activity"/>
    <property type="evidence" value="ECO:0007669"/>
    <property type="project" value="InterPro"/>
</dbReference>
<dbReference type="STRING" id="463301.SAMN04487955_102247"/>